<evidence type="ECO:0000256" key="1">
    <source>
        <dbReference type="SAM" id="Phobius"/>
    </source>
</evidence>
<evidence type="ECO:0000313" key="2">
    <source>
        <dbReference type="EMBL" id="MBS4884817.1"/>
    </source>
</evidence>
<reference evidence="2" key="2">
    <citation type="submission" date="2021-02" db="EMBL/GenBank/DDBJ databases">
        <title>Infant gut strain persistence is associated with maternal origin, phylogeny, and functional potential including surface adhesion and iron acquisition.</title>
        <authorList>
            <person name="Lou Y.C."/>
        </authorList>
    </citation>
    <scope>NUCLEOTIDE SEQUENCE</scope>
    <source>
        <strain evidence="2">L3_108_103G1_dasL3_108_103G1_concoct_2</strain>
    </source>
</reference>
<proteinExistence type="predicted"/>
<keyword evidence="1" id="KW-0472">Membrane</keyword>
<dbReference type="GeneID" id="92794394"/>
<organism evidence="3 4">
    <name type="scientific">Amedibacillus dolichus</name>
    <dbReference type="NCBI Taxonomy" id="31971"/>
    <lineage>
        <taxon>Bacteria</taxon>
        <taxon>Bacillati</taxon>
        <taxon>Bacillota</taxon>
        <taxon>Erysipelotrichia</taxon>
        <taxon>Erysipelotrichales</taxon>
        <taxon>Erysipelotrichaceae</taxon>
        <taxon>Amedibacillus</taxon>
    </lineage>
</organism>
<evidence type="ECO:0000313" key="3">
    <source>
        <dbReference type="EMBL" id="RHM09805.1"/>
    </source>
</evidence>
<reference evidence="3 4" key="1">
    <citation type="submission" date="2018-08" db="EMBL/GenBank/DDBJ databases">
        <title>A genome reference for cultivated species of the human gut microbiota.</title>
        <authorList>
            <person name="Zou Y."/>
            <person name="Xue W."/>
            <person name="Luo G."/>
        </authorList>
    </citation>
    <scope>NUCLEOTIDE SEQUENCE [LARGE SCALE GENOMIC DNA]</scope>
    <source>
        <strain evidence="3 4">AF35-6BH</strain>
    </source>
</reference>
<dbReference type="EMBL" id="JAGZMZ010000025">
    <property type="protein sequence ID" value="MBS4884817.1"/>
    <property type="molecule type" value="Genomic_DNA"/>
</dbReference>
<sequence length="80" mass="9243">MTKGILRKFIGSCLFSVLLCFWINMILSFLVVDGISIVYINHIYFYEVAMLASFFITNFAMMHARRITMKKVLLSVIGKL</sequence>
<comment type="caution">
    <text evidence="3">The sequence shown here is derived from an EMBL/GenBank/DDBJ whole genome shotgun (WGS) entry which is preliminary data.</text>
</comment>
<keyword evidence="4" id="KW-1185">Reference proteome</keyword>
<dbReference type="AlphaFoldDB" id="A0A415PAR7"/>
<dbReference type="Proteomes" id="UP000284868">
    <property type="component" value="Unassembled WGS sequence"/>
</dbReference>
<gene>
    <name evidence="3" type="ORF">DWZ83_06890</name>
    <name evidence="2" type="ORF">KHZ85_08650</name>
</gene>
<evidence type="ECO:0000313" key="4">
    <source>
        <dbReference type="Proteomes" id="UP000284868"/>
    </source>
</evidence>
<keyword evidence="1" id="KW-0812">Transmembrane</keyword>
<dbReference type="Proteomes" id="UP000753219">
    <property type="component" value="Unassembled WGS sequence"/>
</dbReference>
<feature type="transmembrane region" description="Helical" evidence="1">
    <location>
        <begin position="43"/>
        <end position="61"/>
    </location>
</feature>
<dbReference type="RefSeq" id="WP_004800991.1">
    <property type="nucleotide sequence ID" value="NZ_CAJKGD010000018.1"/>
</dbReference>
<keyword evidence="1" id="KW-1133">Transmembrane helix</keyword>
<accession>A0A415PAR7</accession>
<protein>
    <submittedName>
        <fullName evidence="3">Uncharacterized protein</fullName>
    </submittedName>
</protein>
<dbReference type="EMBL" id="QRPK01000033">
    <property type="protein sequence ID" value="RHM09805.1"/>
    <property type="molecule type" value="Genomic_DNA"/>
</dbReference>
<name>A0A415PAR7_9FIRM</name>
<feature type="transmembrane region" description="Helical" evidence="1">
    <location>
        <begin position="12"/>
        <end position="31"/>
    </location>
</feature>